<evidence type="ECO:0000313" key="4">
    <source>
        <dbReference type="Proteomes" id="UP001217918"/>
    </source>
</evidence>
<evidence type="ECO:0008006" key="5">
    <source>
        <dbReference type="Google" id="ProtNLM"/>
    </source>
</evidence>
<dbReference type="AlphaFoldDB" id="A0AAD9MBW3"/>
<dbReference type="Gene3D" id="3.40.50.720">
    <property type="entry name" value="NAD(P)-binding Rossmann-like Domain"/>
    <property type="match status" value="1"/>
</dbReference>
<comment type="similarity">
    <text evidence="1">Belongs to the short-chain dehydrogenases/reductases (SDR) family.</text>
</comment>
<dbReference type="InterPro" id="IPR036291">
    <property type="entry name" value="NAD(P)-bd_dom_sf"/>
</dbReference>
<sequence length="337" mass="36178">MDYVKNTIAENFGGPASALGTHQFRLDQCPDLTGQVAVVTGGSEGIGYGVTHTLLSHNIARVFILSPSASVVAGAGAALANELGPAAAARTAWLQCDLADWAAVAAVADRIAREAPRLDVLVNNAGRGIMTAERTDYGVDRHMAVMHFGHVILTSRLLPLMKRTAADRGVTVRISNQASNVHNLAPRDTRFESLEEINEDVGPNGQYGRAKLAVMLYARWFARHVTNAGHPRLLMNSTHPGFVSTKMSKVDIFEAFPLGGYGMAVAMEPFKKDQFEGAVPTIYAVTTTTESGQYICPPAIPEPGSQLAQSDELADRLMELTKKVILEKGPIDELVLS</sequence>
<dbReference type="PRINTS" id="PR00081">
    <property type="entry name" value="GDHRDH"/>
</dbReference>
<accession>A0AAD9MBW3</accession>
<proteinExistence type="inferred from homology"/>
<name>A0AAD9MBW3_9PEZI</name>
<keyword evidence="4" id="KW-1185">Reference proteome</keyword>
<dbReference type="Pfam" id="PF00106">
    <property type="entry name" value="adh_short"/>
    <property type="match status" value="1"/>
</dbReference>
<organism evidence="3 4">
    <name type="scientific">Phyllachora maydis</name>
    <dbReference type="NCBI Taxonomy" id="1825666"/>
    <lineage>
        <taxon>Eukaryota</taxon>
        <taxon>Fungi</taxon>
        <taxon>Dikarya</taxon>
        <taxon>Ascomycota</taxon>
        <taxon>Pezizomycotina</taxon>
        <taxon>Sordariomycetes</taxon>
        <taxon>Sordariomycetidae</taxon>
        <taxon>Phyllachorales</taxon>
        <taxon>Phyllachoraceae</taxon>
        <taxon>Phyllachora</taxon>
    </lineage>
</organism>
<comment type="caution">
    <text evidence="3">The sequence shown here is derived from an EMBL/GenBank/DDBJ whole genome shotgun (WGS) entry which is preliminary data.</text>
</comment>
<reference evidence="3" key="1">
    <citation type="journal article" date="2023" name="Mol. Plant Microbe Interact.">
        <title>Elucidating the Obligate Nature and Biological Capacity of an Invasive Fungal Corn Pathogen.</title>
        <authorList>
            <person name="MacCready J.S."/>
            <person name="Roggenkamp E.M."/>
            <person name="Gdanetz K."/>
            <person name="Chilvers M.I."/>
        </authorList>
    </citation>
    <scope>NUCLEOTIDE SEQUENCE</scope>
    <source>
        <strain evidence="3">PM02</strain>
    </source>
</reference>
<evidence type="ECO:0000256" key="1">
    <source>
        <dbReference type="ARBA" id="ARBA00006484"/>
    </source>
</evidence>
<keyword evidence="2" id="KW-0560">Oxidoreductase</keyword>
<dbReference type="SUPFAM" id="SSF51735">
    <property type="entry name" value="NAD(P)-binding Rossmann-fold domains"/>
    <property type="match status" value="1"/>
</dbReference>
<dbReference type="EMBL" id="JAQQPM010000005">
    <property type="protein sequence ID" value="KAK2071384.1"/>
    <property type="molecule type" value="Genomic_DNA"/>
</dbReference>
<evidence type="ECO:0000256" key="2">
    <source>
        <dbReference type="ARBA" id="ARBA00023002"/>
    </source>
</evidence>
<dbReference type="InterPro" id="IPR002347">
    <property type="entry name" value="SDR_fam"/>
</dbReference>
<dbReference type="PANTHER" id="PTHR24320:SF33">
    <property type="entry name" value="OXIDOREDUCTASE BLI-4, MITOCHONDRIAL-RELATED"/>
    <property type="match status" value="1"/>
</dbReference>
<dbReference type="GO" id="GO:0016491">
    <property type="term" value="F:oxidoreductase activity"/>
    <property type="evidence" value="ECO:0007669"/>
    <property type="project" value="UniProtKB-KW"/>
</dbReference>
<dbReference type="Proteomes" id="UP001217918">
    <property type="component" value="Unassembled WGS sequence"/>
</dbReference>
<protein>
    <recommendedName>
        <fullName evidence="5">Retinol dehydrogenase 12</fullName>
    </recommendedName>
</protein>
<dbReference type="PANTHER" id="PTHR24320">
    <property type="entry name" value="RETINOL DEHYDROGENASE"/>
    <property type="match status" value="1"/>
</dbReference>
<gene>
    <name evidence="3" type="ORF">P8C59_005813</name>
</gene>
<evidence type="ECO:0000313" key="3">
    <source>
        <dbReference type="EMBL" id="KAK2071384.1"/>
    </source>
</evidence>